<evidence type="ECO:0000256" key="3">
    <source>
        <dbReference type="ARBA" id="ARBA00023210"/>
    </source>
</evidence>
<evidence type="ECO:0000313" key="9">
    <source>
        <dbReference type="EMBL" id="MBC5713222.1"/>
    </source>
</evidence>
<dbReference type="GO" id="GO:0000917">
    <property type="term" value="P:division septum assembly"/>
    <property type="evidence" value="ECO:0007669"/>
    <property type="project" value="UniProtKB-KW"/>
</dbReference>
<dbReference type="GO" id="GO:1901891">
    <property type="term" value="P:regulation of cell septum assembly"/>
    <property type="evidence" value="ECO:0007669"/>
    <property type="project" value="InterPro"/>
</dbReference>
<dbReference type="Proteomes" id="UP000606720">
    <property type="component" value="Unassembled WGS sequence"/>
</dbReference>
<dbReference type="PANTHER" id="PTHR34108:SF1">
    <property type="entry name" value="SEPTUM SITE-DETERMINING PROTEIN MINC"/>
    <property type="match status" value="1"/>
</dbReference>
<sequence length="226" mass="24658">MSQPVIIKSNKYGINLILDPDVPFQELLRCIADKFLESEKFFKNARMAISFEGRQLSEAEECQILDSIAQKTSIHIACIIDNDEVREQYTKQKLDECLSAESGNVGRFYKGTLRSGQVLECETSIIIIGDVNPGAKILSTGNIVILGALKGTAYAGASGNEACFVAALDMNPVQIKIGNIIGRSEDKGILASIRERKKVAAEPQVATISDGHILIEPITKNTFNNI</sequence>
<dbReference type="GO" id="GO:0000902">
    <property type="term" value="P:cell morphogenesis"/>
    <property type="evidence" value="ECO:0007669"/>
    <property type="project" value="InterPro"/>
</dbReference>
<dbReference type="PANTHER" id="PTHR34108">
    <property type="entry name" value="SEPTUM SITE-DETERMINING PROTEIN MINC"/>
    <property type="match status" value="1"/>
</dbReference>
<proteinExistence type="inferred from homology"/>
<gene>
    <name evidence="6" type="primary">minC</name>
    <name evidence="9" type="ORF">H8S17_03190</name>
</gene>
<evidence type="ECO:0000313" key="10">
    <source>
        <dbReference type="Proteomes" id="UP000606720"/>
    </source>
</evidence>
<keyword evidence="3 6" id="KW-0717">Septation</keyword>
<dbReference type="SUPFAM" id="SSF63848">
    <property type="entry name" value="Cell-division inhibitor MinC, C-terminal domain"/>
    <property type="match status" value="1"/>
</dbReference>
<reference evidence="9" key="1">
    <citation type="submission" date="2020-08" db="EMBL/GenBank/DDBJ databases">
        <title>Genome public.</title>
        <authorList>
            <person name="Liu C."/>
            <person name="Sun Q."/>
        </authorList>
    </citation>
    <scope>NUCLEOTIDE SEQUENCE</scope>
    <source>
        <strain evidence="9">BX1005</strain>
    </source>
</reference>
<evidence type="ECO:0000256" key="6">
    <source>
        <dbReference type="HAMAP-Rule" id="MF_00267"/>
    </source>
</evidence>
<evidence type="ECO:0000259" key="7">
    <source>
        <dbReference type="Pfam" id="PF03775"/>
    </source>
</evidence>
<organism evidence="9 10">
    <name type="scientific">Roseburia zhanii</name>
    <dbReference type="NCBI Taxonomy" id="2763064"/>
    <lineage>
        <taxon>Bacteria</taxon>
        <taxon>Bacillati</taxon>
        <taxon>Bacillota</taxon>
        <taxon>Clostridia</taxon>
        <taxon>Lachnospirales</taxon>
        <taxon>Lachnospiraceae</taxon>
        <taxon>Roseburia</taxon>
    </lineage>
</organism>
<evidence type="ECO:0000256" key="2">
    <source>
        <dbReference type="ARBA" id="ARBA00022618"/>
    </source>
</evidence>
<dbReference type="InterPro" id="IPR016098">
    <property type="entry name" value="CAP/MinC_C"/>
</dbReference>
<dbReference type="InterPro" id="IPR055219">
    <property type="entry name" value="MinC_N_1"/>
</dbReference>
<evidence type="ECO:0000256" key="1">
    <source>
        <dbReference type="ARBA" id="ARBA00006291"/>
    </source>
</evidence>
<dbReference type="EMBL" id="JACOPH010000002">
    <property type="protein sequence ID" value="MBC5713222.1"/>
    <property type="molecule type" value="Genomic_DNA"/>
</dbReference>
<accession>A0A923LLX2</accession>
<keyword evidence="10" id="KW-1185">Reference proteome</keyword>
<comment type="similarity">
    <text evidence="1 6">Belongs to the MinC family.</text>
</comment>
<dbReference type="InterPro" id="IPR005526">
    <property type="entry name" value="Septum_form_inhib_MinC_C"/>
</dbReference>
<feature type="domain" description="Septum site-determining protein MinC N-terminal" evidence="8">
    <location>
        <begin position="5"/>
        <end position="79"/>
    </location>
</feature>
<feature type="domain" description="Septum formation inhibitor MinC C-terminal" evidence="7">
    <location>
        <begin position="109"/>
        <end position="214"/>
    </location>
</feature>
<comment type="subunit">
    <text evidence="5 6">Interacts with MinD and FtsZ.</text>
</comment>
<evidence type="ECO:0000259" key="8">
    <source>
        <dbReference type="Pfam" id="PF22642"/>
    </source>
</evidence>
<comment type="function">
    <text evidence="6">Cell division inhibitor that blocks the formation of polar Z ring septums. Rapidly oscillates between the poles of the cell to destabilize FtsZ filaments that have formed before they mature into polar Z rings. Prevents FtsZ polymerization.</text>
</comment>
<dbReference type="HAMAP" id="MF_00267">
    <property type="entry name" value="MinC"/>
    <property type="match status" value="1"/>
</dbReference>
<evidence type="ECO:0000256" key="4">
    <source>
        <dbReference type="ARBA" id="ARBA00023306"/>
    </source>
</evidence>
<dbReference type="Pfam" id="PF03775">
    <property type="entry name" value="MinC_C"/>
    <property type="match status" value="1"/>
</dbReference>
<keyword evidence="4 6" id="KW-0131">Cell cycle</keyword>
<dbReference type="Pfam" id="PF22642">
    <property type="entry name" value="MinC_N_1"/>
    <property type="match status" value="1"/>
</dbReference>
<evidence type="ECO:0000256" key="5">
    <source>
        <dbReference type="ARBA" id="ARBA00046874"/>
    </source>
</evidence>
<dbReference type="AlphaFoldDB" id="A0A923LLX2"/>
<dbReference type="RefSeq" id="WP_186866217.1">
    <property type="nucleotide sequence ID" value="NZ_JACOPH010000002.1"/>
</dbReference>
<keyword evidence="2 6" id="KW-0132">Cell division</keyword>
<dbReference type="Gene3D" id="2.160.20.70">
    <property type="match status" value="1"/>
</dbReference>
<name>A0A923LLX2_9FIRM</name>
<dbReference type="InterPro" id="IPR036145">
    <property type="entry name" value="MinC_C_sf"/>
</dbReference>
<protein>
    <recommendedName>
        <fullName evidence="6">Probable septum site-determining protein MinC</fullName>
    </recommendedName>
</protein>
<dbReference type="InterPro" id="IPR013033">
    <property type="entry name" value="MinC"/>
</dbReference>
<comment type="caution">
    <text evidence="9">The sequence shown here is derived from an EMBL/GenBank/DDBJ whole genome shotgun (WGS) entry which is preliminary data.</text>
</comment>
<dbReference type="Gene3D" id="3.30.160.540">
    <property type="match status" value="1"/>
</dbReference>